<feature type="compositionally biased region" description="Low complexity" evidence="3">
    <location>
        <begin position="100"/>
        <end position="111"/>
    </location>
</feature>
<dbReference type="InterPro" id="IPR035920">
    <property type="entry name" value="YhbY-like_sf"/>
</dbReference>
<dbReference type="InterPro" id="IPR051925">
    <property type="entry name" value="RNA-binding_domain"/>
</dbReference>
<dbReference type="SUPFAM" id="SSF75471">
    <property type="entry name" value="YhbY-like"/>
    <property type="match status" value="1"/>
</dbReference>
<organism evidence="5 6">
    <name type="scientific">Tepidiphilus baoligensis</name>
    <dbReference type="NCBI Taxonomy" id="2698687"/>
    <lineage>
        <taxon>Bacteria</taxon>
        <taxon>Pseudomonadati</taxon>
        <taxon>Pseudomonadota</taxon>
        <taxon>Hydrogenophilia</taxon>
        <taxon>Hydrogenophilales</taxon>
        <taxon>Hydrogenophilaceae</taxon>
        <taxon>Tepidiphilus</taxon>
    </lineage>
</organism>
<evidence type="ECO:0000256" key="3">
    <source>
        <dbReference type="SAM" id="MobiDB-lite"/>
    </source>
</evidence>
<comment type="caution">
    <text evidence="5">The sequence shown here is derived from an EMBL/GenBank/DDBJ whole genome shotgun (WGS) entry which is preliminary data.</text>
</comment>
<evidence type="ECO:0000256" key="2">
    <source>
        <dbReference type="PROSITE-ProRule" id="PRU00626"/>
    </source>
</evidence>
<dbReference type="Pfam" id="PF01985">
    <property type="entry name" value="CRS1_YhbY"/>
    <property type="match status" value="1"/>
</dbReference>
<dbReference type="PANTHER" id="PTHR40065:SF3">
    <property type="entry name" value="RNA-BINDING PROTEIN YHBY"/>
    <property type="match status" value="1"/>
</dbReference>
<dbReference type="SMART" id="SM01103">
    <property type="entry name" value="CRS1_YhbY"/>
    <property type="match status" value="1"/>
</dbReference>
<keyword evidence="1 2" id="KW-0694">RNA-binding</keyword>
<dbReference type="Gene3D" id="3.30.110.60">
    <property type="entry name" value="YhbY-like"/>
    <property type="match status" value="1"/>
</dbReference>
<dbReference type="NCBIfam" id="TIGR00253">
    <property type="entry name" value="RNA_bind_YhbY"/>
    <property type="match status" value="1"/>
</dbReference>
<proteinExistence type="predicted"/>
<dbReference type="EMBL" id="JAAAUB010000009">
    <property type="protein sequence ID" value="NMH16907.1"/>
    <property type="molecule type" value="Genomic_DNA"/>
</dbReference>
<dbReference type="InterPro" id="IPR017924">
    <property type="entry name" value="RNA-binding_YhbY"/>
</dbReference>
<keyword evidence="6" id="KW-1185">Reference proteome</keyword>
<evidence type="ECO:0000259" key="4">
    <source>
        <dbReference type="PROSITE" id="PS51295"/>
    </source>
</evidence>
<name>A0ABX1QLY2_9PROT</name>
<dbReference type="PANTHER" id="PTHR40065">
    <property type="entry name" value="RNA-BINDING PROTEIN YHBY"/>
    <property type="match status" value="1"/>
</dbReference>
<reference evidence="5 6" key="1">
    <citation type="journal article" date="2020" name="Curr. Microbiol.">
        <title>Tepidiphilus baoligensis sp. nov., a Novel Bacterium of the Family Hydrogenophilaceae Isolated from an Oil Reservoir.</title>
        <authorList>
            <person name="Zhang X."/>
            <person name="Wang G."/>
            <person name="Ma X."/>
            <person name="Yu J."/>
            <person name="You J."/>
            <person name="Xue Y."/>
            <person name="Ma Y."/>
        </authorList>
    </citation>
    <scope>NUCLEOTIDE SEQUENCE [LARGE SCALE GENOMIC DNA]</scope>
    <source>
        <strain evidence="5 6">B18-69</strain>
    </source>
</reference>
<feature type="region of interest" description="Disordered" evidence="3">
    <location>
        <begin position="92"/>
        <end position="111"/>
    </location>
</feature>
<feature type="domain" description="CRM" evidence="4">
    <location>
        <begin position="2"/>
        <end position="98"/>
    </location>
</feature>
<feature type="region of interest" description="Disordered" evidence="3">
    <location>
        <begin position="127"/>
        <end position="147"/>
    </location>
</feature>
<evidence type="ECO:0000313" key="6">
    <source>
        <dbReference type="Proteomes" id="UP000669605"/>
    </source>
</evidence>
<dbReference type="InterPro" id="IPR001890">
    <property type="entry name" value="RNA-binding_CRM"/>
</dbReference>
<dbReference type="Proteomes" id="UP000669605">
    <property type="component" value="Unassembled WGS sequence"/>
</dbReference>
<feature type="compositionally biased region" description="Basic residues" evidence="3">
    <location>
        <begin position="132"/>
        <end position="147"/>
    </location>
</feature>
<sequence>MRQIDSHTRRALRAQAHHLNPVVIIASKGLTEAVLAEIDRALTAHELIKVRVAGSEREAREALMTEICERLDCAPVQHIGNLLVLWRPRPETPPQEVAEKSSAPGAHAKSAKAFARAARLRALIEQRATAKAARRPAKKQGRKPRSP</sequence>
<gene>
    <name evidence="5" type="primary">yhbY</name>
    <name evidence="5" type="ORF">GV368_07290</name>
</gene>
<dbReference type="RefSeq" id="WP_142810588.1">
    <property type="nucleotide sequence ID" value="NZ_JAAAUB010000009.1"/>
</dbReference>
<evidence type="ECO:0000256" key="1">
    <source>
        <dbReference type="ARBA" id="ARBA00022884"/>
    </source>
</evidence>
<dbReference type="PROSITE" id="PS51295">
    <property type="entry name" value="CRM"/>
    <property type="match status" value="1"/>
</dbReference>
<evidence type="ECO:0000313" key="5">
    <source>
        <dbReference type="EMBL" id="NMH16907.1"/>
    </source>
</evidence>
<protein>
    <submittedName>
        <fullName evidence="5">Ribosome assembly RNA-binding protein YhbY</fullName>
    </submittedName>
</protein>
<accession>A0ABX1QLY2</accession>